<dbReference type="Proteomes" id="UP000480178">
    <property type="component" value="Chromosome"/>
</dbReference>
<keyword evidence="1" id="KW-0004">4Fe-4S</keyword>
<evidence type="ECO:0000256" key="3">
    <source>
        <dbReference type="ARBA" id="ARBA00023002"/>
    </source>
</evidence>
<evidence type="ECO:0000256" key="4">
    <source>
        <dbReference type="ARBA" id="ARBA00023004"/>
    </source>
</evidence>
<dbReference type="SUPFAM" id="SSF51905">
    <property type="entry name" value="FAD/NAD(P)-binding domain"/>
    <property type="match status" value="1"/>
</dbReference>
<dbReference type="EMBL" id="CP048222">
    <property type="protein sequence ID" value="QHT68596.1"/>
    <property type="molecule type" value="Genomic_DNA"/>
</dbReference>
<keyword evidence="2" id="KW-0479">Metal-binding</keyword>
<dbReference type="InterPro" id="IPR036188">
    <property type="entry name" value="FAD/NAD-bd_sf"/>
</dbReference>
<dbReference type="GO" id="GO:0051539">
    <property type="term" value="F:4 iron, 4 sulfur cluster binding"/>
    <property type="evidence" value="ECO:0007669"/>
    <property type="project" value="UniProtKB-KW"/>
</dbReference>
<sequence>MRKNTCPFLLLLLVINLWSCSGEQKSTTATENSTEYQADIIVYGGTSAAITAAVQAIRMGKSVLVVSPDTHLGGLSSGGLGFTDTGKKEVIGGLAREFYHRIYLHYQNDSSWQWQKKEEYGNKGQGTPAIDGTERTMWIFEPHAAEKVFEDFVKENNIQVFRDEWLNRQSGVKKENGKIVSIQTLSGKTFSGKMFIDATYEGDLMAAAGVSYHVGREASSVYGEEWNGIQVGVLHHGHHFKTNISPYKIPRDSTSGLLPRISAEDPGKRGEADKKVQAYCFRMCLTNHPDNRIPFARPEGYDSTQYELLVRVFNAGWRELFDKFDPVPNRKTDTNNHGPFSTDNIGMNYDYPEASYERRKEIIKEHEVYQKGLMYFMANDPRIPADVQKEFATWGLPKDEFTDNSHWPHQIYVREARRMIGEFVMTEHETLGKKPVPKPIGMGSYTLDSHNIQRYVKPDGYVQNEGDIGVHIAEPYQIAYGSLVPKKEECVNLFVPVCASSSHIAFGSIRMEPVFMILGQSATTAAVQAIDKGITVQEVNYEQLKAQLIKDKQVVNAPKSAL</sequence>
<evidence type="ECO:0000256" key="5">
    <source>
        <dbReference type="ARBA" id="ARBA00023014"/>
    </source>
</evidence>
<dbReference type="PANTHER" id="PTHR43498:SF1">
    <property type="entry name" value="COB--COM HETERODISULFIDE REDUCTASE IRON-SULFUR SUBUNIT A"/>
    <property type="match status" value="1"/>
</dbReference>
<dbReference type="Pfam" id="PF12831">
    <property type="entry name" value="FAD_oxidored"/>
    <property type="match status" value="1"/>
</dbReference>
<keyword evidence="4" id="KW-0408">Iron</keyword>
<dbReference type="AlphaFoldDB" id="A0A6C0GKN2"/>
<keyword evidence="3" id="KW-0560">Oxidoreductase</keyword>
<accession>A0A6C0GKN2</accession>
<keyword evidence="5" id="KW-0411">Iron-sulfur</keyword>
<evidence type="ECO:0000313" key="7">
    <source>
        <dbReference type="Proteomes" id="UP000480178"/>
    </source>
</evidence>
<dbReference type="GO" id="GO:0016491">
    <property type="term" value="F:oxidoreductase activity"/>
    <property type="evidence" value="ECO:0007669"/>
    <property type="project" value="UniProtKB-KW"/>
</dbReference>
<dbReference type="InterPro" id="IPR039650">
    <property type="entry name" value="HdrA-like"/>
</dbReference>
<dbReference type="RefSeq" id="WP_162444607.1">
    <property type="nucleotide sequence ID" value="NZ_CP048222.1"/>
</dbReference>
<reference evidence="6 7" key="1">
    <citation type="submission" date="2020-01" db="EMBL/GenBank/DDBJ databases">
        <authorList>
            <person name="Kim M.K."/>
        </authorList>
    </citation>
    <scope>NUCLEOTIDE SEQUENCE [LARGE SCALE GENOMIC DNA]</scope>
    <source>
        <strain evidence="6 7">172606-1</strain>
    </source>
</reference>
<dbReference type="GO" id="GO:0046872">
    <property type="term" value="F:metal ion binding"/>
    <property type="evidence" value="ECO:0007669"/>
    <property type="project" value="UniProtKB-KW"/>
</dbReference>
<dbReference type="Gene3D" id="3.50.50.60">
    <property type="entry name" value="FAD/NAD(P)-binding domain"/>
    <property type="match status" value="1"/>
</dbReference>
<protein>
    <submittedName>
        <fullName evidence="6">FAD-dependent oxidoreductase</fullName>
    </submittedName>
</protein>
<gene>
    <name evidence="6" type="ORF">GXP67_19075</name>
</gene>
<dbReference type="PANTHER" id="PTHR43498">
    <property type="entry name" value="FERREDOXIN:COB-COM HETERODISULFIDE REDUCTASE SUBUNIT A"/>
    <property type="match status" value="1"/>
</dbReference>
<name>A0A6C0GKN2_9BACT</name>
<keyword evidence="7" id="KW-1185">Reference proteome</keyword>
<proteinExistence type="predicted"/>
<evidence type="ECO:0000313" key="6">
    <source>
        <dbReference type="EMBL" id="QHT68596.1"/>
    </source>
</evidence>
<evidence type="ECO:0000256" key="2">
    <source>
        <dbReference type="ARBA" id="ARBA00022723"/>
    </source>
</evidence>
<organism evidence="6 7">
    <name type="scientific">Rhodocytophaga rosea</name>
    <dbReference type="NCBI Taxonomy" id="2704465"/>
    <lineage>
        <taxon>Bacteria</taxon>
        <taxon>Pseudomonadati</taxon>
        <taxon>Bacteroidota</taxon>
        <taxon>Cytophagia</taxon>
        <taxon>Cytophagales</taxon>
        <taxon>Rhodocytophagaceae</taxon>
        <taxon>Rhodocytophaga</taxon>
    </lineage>
</organism>
<evidence type="ECO:0000256" key="1">
    <source>
        <dbReference type="ARBA" id="ARBA00022485"/>
    </source>
</evidence>
<dbReference type="KEGG" id="rhoz:GXP67_19075"/>